<protein>
    <recommendedName>
        <fullName evidence="6">Na(+)/H(+) antiporter NhaA</fullName>
    </recommendedName>
    <alternativeName>
        <fullName evidence="6">Sodium/proton antiporter NhaA</fullName>
    </alternativeName>
</protein>
<dbReference type="Gene3D" id="1.20.1530.10">
    <property type="entry name" value="Na+/H+ antiporter like domain"/>
    <property type="match status" value="1"/>
</dbReference>
<feature type="transmembrane region" description="Helical" evidence="6">
    <location>
        <begin position="156"/>
        <end position="177"/>
    </location>
</feature>
<evidence type="ECO:0000313" key="7">
    <source>
        <dbReference type="EMBL" id="RWR47640.1"/>
    </source>
</evidence>
<keyword evidence="2 6" id="KW-1003">Cell membrane</keyword>
<keyword evidence="6" id="KW-0406">Ion transport</keyword>
<feature type="transmembrane region" description="Helical" evidence="6">
    <location>
        <begin position="259"/>
        <end position="278"/>
    </location>
</feature>
<evidence type="ECO:0000256" key="2">
    <source>
        <dbReference type="ARBA" id="ARBA00022475"/>
    </source>
</evidence>
<name>A0A443LEN4_9RHOB</name>
<dbReference type="OrthoDB" id="9808135at2"/>
<evidence type="ECO:0000256" key="6">
    <source>
        <dbReference type="HAMAP-Rule" id="MF_01844"/>
    </source>
</evidence>
<organism evidence="7 8">
    <name type="scientific">Paenirhodobacter ferrireducens</name>
    <dbReference type="NCBI Taxonomy" id="1215032"/>
    <lineage>
        <taxon>Bacteria</taxon>
        <taxon>Pseudomonadati</taxon>
        <taxon>Pseudomonadota</taxon>
        <taxon>Alphaproteobacteria</taxon>
        <taxon>Rhodobacterales</taxon>
        <taxon>Rhodobacter group</taxon>
        <taxon>Paenirhodobacter</taxon>
    </lineage>
</organism>
<keyword evidence="4 6" id="KW-1133">Transmembrane helix</keyword>
<comment type="catalytic activity">
    <reaction evidence="6">
        <text>Na(+)(in) + 2 H(+)(out) = Na(+)(out) + 2 H(+)(in)</text>
        <dbReference type="Rhea" id="RHEA:29251"/>
        <dbReference type="ChEBI" id="CHEBI:15378"/>
        <dbReference type="ChEBI" id="CHEBI:29101"/>
    </reaction>
</comment>
<feature type="transmembrane region" description="Helical" evidence="6">
    <location>
        <begin position="211"/>
        <end position="239"/>
    </location>
</feature>
<proteinExistence type="inferred from homology"/>
<dbReference type="InterPro" id="IPR004670">
    <property type="entry name" value="NhaA"/>
</dbReference>
<keyword evidence="3 6" id="KW-0812">Transmembrane</keyword>
<feature type="transmembrane region" description="Helical" evidence="6">
    <location>
        <begin position="360"/>
        <end position="380"/>
    </location>
</feature>
<evidence type="ECO:0000256" key="1">
    <source>
        <dbReference type="ARBA" id="ARBA00004429"/>
    </source>
</evidence>
<feature type="transmembrane region" description="Helical" evidence="6">
    <location>
        <begin position="20"/>
        <end position="41"/>
    </location>
</feature>
<dbReference type="Proteomes" id="UP000286594">
    <property type="component" value="Unassembled WGS sequence"/>
</dbReference>
<keyword evidence="5 6" id="KW-0472">Membrane</keyword>
<dbReference type="GO" id="GO:0006885">
    <property type="term" value="P:regulation of pH"/>
    <property type="evidence" value="ECO:0007669"/>
    <property type="project" value="UniProtKB-UniRule"/>
</dbReference>
<keyword evidence="6" id="KW-0915">Sodium</keyword>
<accession>A0A443LEN4</accession>
<dbReference type="EMBL" id="SAVB01000014">
    <property type="protein sequence ID" value="RWR47640.1"/>
    <property type="molecule type" value="Genomic_DNA"/>
</dbReference>
<feature type="transmembrane region" description="Helical" evidence="6">
    <location>
        <begin position="93"/>
        <end position="116"/>
    </location>
</feature>
<dbReference type="AlphaFoldDB" id="A0A443LEN4"/>
<evidence type="ECO:0000256" key="4">
    <source>
        <dbReference type="ARBA" id="ARBA00022989"/>
    </source>
</evidence>
<feature type="transmembrane region" description="Helical" evidence="6">
    <location>
        <begin position="290"/>
        <end position="314"/>
    </location>
</feature>
<dbReference type="HAMAP" id="MF_01844">
    <property type="entry name" value="NhaA"/>
    <property type="match status" value="1"/>
</dbReference>
<dbReference type="PANTHER" id="PTHR30341">
    <property type="entry name" value="SODIUM ION/PROTON ANTIPORTER NHAA-RELATED"/>
    <property type="match status" value="1"/>
</dbReference>
<comment type="caution">
    <text evidence="7">The sequence shown here is derived from an EMBL/GenBank/DDBJ whole genome shotgun (WGS) entry which is preliminary data.</text>
</comment>
<feature type="transmembrane region" description="Helical" evidence="6">
    <location>
        <begin position="183"/>
        <end position="199"/>
    </location>
</feature>
<dbReference type="PANTHER" id="PTHR30341:SF0">
    <property type="entry name" value="NA(+)_H(+) ANTIPORTER NHAA"/>
    <property type="match status" value="1"/>
</dbReference>
<dbReference type="InterPro" id="IPR023171">
    <property type="entry name" value="Na/H_antiporter_dom_sf"/>
</dbReference>
<dbReference type="NCBIfam" id="NF007112">
    <property type="entry name" value="PRK09561.1"/>
    <property type="match status" value="1"/>
</dbReference>
<evidence type="ECO:0000256" key="5">
    <source>
        <dbReference type="ARBA" id="ARBA00023136"/>
    </source>
</evidence>
<comment type="function">
    <text evidence="6">Na(+)/H(+) antiporter that extrudes sodium in exchange for external protons.</text>
</comment>
<dbReference type="NCBIfam" id="NF007111">
    <property type="entry name" value="PRK09560.1"/>
    <property type="match status" value="1"/>
</dbReference>
<dbReference type="NCBIfam" id="TIGR00773">
    <property type="entry name" value="NhaA"/>
    <property type="match status" value="1"/>
</dbReference>
<feature type="transmembrane region" description="Helical" evidence="6">
    <location>
        <begin position="326"/>
        <end position="348"/>
    </location>
</feature>
<feature type="transmembrane region" description="Helical" evidence="6">
    <location>
        <begin position="61"/>
        <end position="81"/>
    </location>
</feature>
<feature type="transmembrane region" description="Helical" evidence="6">
    <location>
        <begin position="128"/>
        <end position="147"/>
    </location>
</feature>
<dbReference type="GO" id="GO:0005886">
    <property type="term" value="C:plasma membrane"/>
    <property type="evidence" value="ECO:0007669"/>
    <property type="project" value="UniProtKB-SubCell"/>
</dbReference>
<keyword evidence="6" id="KW-0050">Antiport</keyword>
<gene>
    <name evidence="6 7" type="primary">nhaA</name>
    <name evidence="7" type="ORF">EOW65_11115</name>
</gene>
<sequence>MKALLRIEKLFQHEAAGGIVLMLATVLAFLTANSSLSTLYTNVLDTKFSVLLGDDGLSKPLILWINDGLMAVFFLLVGLELKREVVEGRLKKPANVVLPGVAALGGMLAPALIFLAFNWSDAANAKAWAIPTATDIAFAVGVVALLGTRVPAGLKIFLLTLAILDDLGAILVIAIFYTEHLKTHYLLLALIPLALMLLRNLTGGHRLAPTLLLGAVLWVLVLKSGVHATLAGVVTAFFIPLKDRYGKSPAHSLEHALHPYVMFLIVPIFAYANAGVNLSGMGIGDLFQPLPLGIALGLVLGKQLGVFGATWAMVKLGVARLPAATSWVQLYGIACLAGIGFTMSLFIGSLNFETDDKMNAVRMGVLAGSLISAVLGYAVLRLARTDPNAADEEEDA</sequence>
<keyword evidence="6" id="KW-0813">Transport</keyword>
<reference evidence="7 8" key="1">
    <citation type="submission" date="2019-01" db="EMBL/GenBank/DDBJ databases">
        <title>Sinorhodobacter populi sp. nov. isolated from the symptomatic bark tissue of Populus euramericana canker.</title>
        <authorList>
            <person name="Xu G."/>
        </authorList>
    </citation>
    <scope>NUCLEOTIDE SEQUENCE [LARGE SCALE GENOMIC DNA]</scope>
    <source>
        <strain evidence="7 8">CCTCC AB2012026</strain>
    </source>
</reference>
<evidence type="ECO:0000313" key="8">
    <source>
        <dbReference type="Proteomes" id="UP000286594"/>
    </source>
</evidence>
<comment type="subcellular location">
    <subcellularLocation>
        <location evidence="1">Cell inner membrane</location>
        <topology evidence="1">Multi-pass membrane protein</topology>
    </subcellularLocation>
    <subcellularLocation>
        <location evidence="6">Cell membrane</location>
        <topology evidence="6">Multi-pass membrane protein</topology>
    </subcellularLocation>
</comment>
<dbReference type="GO" id="GO:0015385">
    <property type="term" value="F:sodium:proton antiporter activity"/>
    <property type="evidence" value="ECO:0007669"/>
    <property type="project" value="UniProtKB-UniRule"/>
</dbReference>
<dbReference type="Pfam" id="PF06965">
    <property type="entry name" value="Na_H_antiport_1"/>
    <property type="match status" value="1"/>
</dbReference>
<evidence type="ECO:0000256" key="3">
    <source>
        <dbReference type="ARBA" id="ARBA00022692"/>
    </source>
</evidence>
<keyword evidence="6" id="KW-0739">Sodium transport</keyword>
<comment type="similarity">
    <text evidence="6">Belongs to the NhaA Na(+)/H(+) (TC 2.A.33) antiporter family.</text>
</comment>
<dbReference type="RefSeq" id="WP_128149406.1">
    <property type="nucleotide sequence ID" value="NZ_SAVB01000014.1"/>
</dbReference>
<keyword evidence="8" id="KW-1185">Reference proteome</keyword>